<keyword evidence="1" id="KW-0732">Signal</keyword>
<comment type="caution">
    <text evidence="2">The sequence shown here is derived from an EMBL/GenBank/DDBJ whole genome shotgun (WGS) entry which is preliminary data.</text>
</comment>
<organism evidence="2 3">
    <name type="scientific">Ponticaulis profundi</name>
    <dbReference type="NCBI Taxonomy" id="2665222"/>
    <lineage>
        <taxon>Bacteria</taxon>
        <taxon>Pseudomonadati</taxon>
        <taxon>Pseudomonadota</taxon>
        <taxon>Alphaproteobacteria</taxon>
        <taxon>Hyphomonadales</taxon>
        <taxon>Hyphomonadaceae</taxon>
        <taxon>Ponticaulis</taxon>
    </lineage>
</organism>
<evidence type="ECO:0000313" key="2">
    <source>
        <dbReference type="EMBL" id="MFC6196955.1"/>
    </source>
</evidence>
<keyword evidence="3" id="KW-1185">Reference proteome</keyword>
<sequence>MLHRVRALVPTIAAFAVLAMPAQAGEQLSKAEFRDTLMDVMQANSTDHLCLRTLEDGGFRTGLSAQSCDYFNYVDLVYDAYQANPDQLQSILDEEAARLLSIMTAGVDQSDFDQRLVIQMRGADFVATATKPGEPPIAARAFTEDLQAVLMLDSAETLSTVSVETLKAQGLSEDEAFQIAIGNTRDRMGAVSSQSYDNMTVLSSENGLISGELSLPETCSASSEDAYYFIYDYNGVLKADSDNLVGVSKLLSIARGMSKDDASVTSSVVRCQSGEWDQFWPRRRESAALSSGVMPG</sequence>
<feature type="signal peptide" evidence="1">
    <location>
        <begin position="1"/>
        <end position="24"/>
    </location>
</feature>
<feature type="chain" id="PRO_5045142592" description="DUF2066 domain-containing protein" evidence="1">
    <location>
        <begin position="25"/>
        <end position="296"/>
    </location>
</feature>
<name>A0ABW1S5L7_9PROT</name>
<dbReference type="EMBL" id="JBHSSW010000003">
    <property type="protein sequence ID" value="MFC6196955.1"/>
    <property type="molecule type" value="Genomic_DNA"/>
</dbReference>
<dbReference type="RefSeq" id="WP_377375082.1">
    <property type="nucleotide sequence ID" value="NZ_JBHSSW010000003.1"/>
</dbReference>
<evidence type="ECO:0008006" key="4">
    <source>
        <dbReference type="Google" id="ProtNLM"/>
    </source>
</evidence>
<reference evidence="3" key="1">
    <citation type="journal article" date="2019" name="Int. J. Syst. Evol. Microbiol.">
        <title>The Global Catalogue of Microorganisms (GCM) 10K type strain sequencing project: providing services to taxonomists for standard genome sequencing and annotation.</title>
        <authorList>
            <consortium name="The Broad Institute Genomics Platform"/>
            <consortium name="The Broad Institute Genome Sequencing Center for Infectious Disease"/>
            <person name="Wu L."/>
            <person name="Ma J."/>
        </authorList>
    </citation>
    <scope>NUCLEOTIDE SEQUENCE [LARGE SCALE GENOMIC DNA]</scope>
    <source>
        <strain evidence="3">CGMCC-1.15741</strain>
    </source>
</reference>
<proteinExistence type="predicted"/>
<evidence type="ECO:0000256" key="1">
    <source>
        <dbReference type="SAM" id="SignalP"/>
    </source>
</evidence>
<protein>
    <recommendedName>
        <fullName evidence="4">DUF2066 domain-containing protein</fullName>
    </recommendedName>
</protein>
<dbReference type="Proteomes" id="UP001596303">
    <property type="component" value="Unassembled WGS sequence"/>
</dbReference>
<evidence type="ECO:0000313" key="3">
    <source>
        <dbReference type="Proteomes" id="UP001596303"/>
    </source>
</evidence>
<gene>
    <name evidence="2" type="ORF">ACFQDM_02645</name>
</gene>
<accession>A0ABW1S5L7</accession>